<dbReference type="PROSITE" id="PS00867">
    <property type="entry name" value="CPSASE_2"/>
    <property type="match status" value="1"/>
</dbReference>
<keyword evidence="6" id="KW-0479">Metal-binding</keyword>
<evidence type="ECO:0000259" key="15">
    <source>
        <dbReference type="PROSITE" id="PS50979"/>
    </source>
</evidence>
<dbReference type="GO" id="GO:0006633">
    <property type="term" value="P:fatty acid biosynthetic process"/>
    <property type="evidence" value="ECO:0007669"/>
    <property type="project" value="UniProtKB-KW"/>
</dbReference>
<name>A0A917MZC1_9BACT</name>
<keyword evidence="13" id="KW-0443">Lipid metabolism</keyword>
<dbReference type="PROSITE" id="PS00866">
    <property type="entry name" value="CPSASE_1"/>
    <property type="match status" value="1"/>
</dbReference>
<evidence type="ECO:0000313" key="17">
    <source>
        <dbReference type="Proteomes" id="UP000627292"/>
    </source>
</evidence>
<keyword evidence="9" id="KW-0460">Magnesium</keyword>
<dbReference type="FunFam" id="3.30.1490.20:FF:000018">
    <property type="entry name" value="Biotin carboxylase"/>
    <property type="match status" value="1"/>
</dbReference>
<comment type="function">
    <text evidence="1 13">This protein is a component of the acetyl coenzyme A carboxylase complex; first, biotin carboxylase catalyzes the carboxylation of the carrier protein and then the transcarboxylase transfers the carboxyl group to form malonyl-CoA.</text>
</comment>
<evidence type="ECO:0000259" key="14">
    <source>
        <dbReference type="PROSITE" id="PS50975"/>
    </source>
</evidence>
<comment type="subunit">
    <text evidence="3 13">Acetyl-CoA carboxylase is a heterohexamer of biotin carboxyl carrier protein, biotin carboxylase and the two subunits of carboxyl transferase in a 2:2 complex.</text>
</comment>
<dbReference type="EC" id="6.3.4.14" evidence="4 13"/>
<dbReference type="GO" id="GO:0004075">
    <property type="term" value="F:biotin carboxylase activity"/>
    <property type="evidence" value="ECO:0007669"/>
    <property type="project" value="UniProtKB-EC"/>
</dbReference>
<keyword evidence="7 12" id="KW-0547">Nucleotide-binding</keyword>
<evidence type="ECO:0000256" key="12">
    <source>
        <dbReference type="PROSITE-ProRule" id="PRU00409"/>
    </source>
</evidence>
<reference evidence="16" key="1">
    <citation type="journal article" date="2014" name="Int. J. Syst. Evol. Microbiol.">
        <title>Complete genome sequence of Corynebacterium casei LMG S-19264T (=DSM 44701T), isolated from a smear-ripened cheese.</title>
        <authorList>
            <consortium name="US DOE Joint Genome Institute (JGI-PGF)"/>
            <person name="Walter F."/>
            <person name="Albersmeier A."/>
            <person name="Kalinowski J."/>
            <person name="Ruckert C."/>
        </authorList>
    </citation>
    <scope>NUCLEOTIDE SEQUENCE</scope>
    <source>
        <strain evidence="16">CGMCC 1.15290</strain>
    </source>
</reference>
<dbReference type="SUPFAM" id="SSF56059">
    <property type="entry name" value="Glutathione synthetase ATP-binding domain-like"/>
    <property type="match status" value="1"/>
</dbReference>
<dbReference type="SUPFAM" id="SSF51246">
    <property type="entry name" value="Rudiment single hybrid motif"/>
    <property type="match status" value="1"/>
</dbReference>
<dbReference type="GO" id="GO:0046872">
    <property type="term" value="F:metal ion binding"/>
    <property type="evidence" value="ECO:0007669"/>
    <property type="project" value="UniProtKB-KW"/>
</dbReference>
<keyword evidence="10 13" id="KW-0092">Biotin</keyword>
<evidence type="ECO:0000256" key="11">
    <source>
        <dbReference type="ARBA" id="ARBA00048600"/>
    </source>
</evidence>
<evidence type="ECO:0000256" key="2">
    <source>
        <dbReference type="ARBA" id="ARBA00004956"/>
    </source>
</evidence>
<evidence type="ECO:0000256" key="9">
    <source>
        <dbReference type="ARBA" id="ARBA00022842"/>
    </source>
</evidence>
<evidence type="ECO:0000256" key="1">
    <source>
        <dbReference type="ARBA" id="ARBA00003761"/>
    </source>
</evidence>
<reference evidence="16" key="2">
    <citation type="submission" date="2020-09" db="EMBL/GenBank/DDBJ databases">
        <authorList>
            <person name="Sun Q."/>
            <person name="Zhou Y."/>
        </authorList>
    </citation>
    <scope>NUCLEOTIDE SEQUENCE</scope>
    <source>
        <strain evidence="16">CGMCC 1.15290</strain>
    </source>
</reference>
<evidence type="ECO:0000256" key="13">
    <source>
        <dbReference type="RuleBase" id="RU365063"/>
    </source>
</evidence>
<dbReference type="FunFam" id="3.40.50.20:FF:000010">
    <property type="entry name" value="Propionyl-CoA carboxylase subunit alpha"/>
    <property type="match status" value="1"/>
</dbReference>
<feature type="domain" description="ATP-grasp" evidence="14">
    <location>
        <begin position="120"/>
        <end position="318"/>
    </location>
</feature>
<dbReference type="InterPro" id="IPR011761">
    <property type="entry name" value="ATP-grasp"/>
</dbReference>
<comment type="pathway">
    <text evidence="2 13">Lipid metabolism; malonyl-CoA biosynthesis; malonyl-CoA from acetyl-CoA: step 1/1.</text>
</comment>
<sequence>MFKKVLIANRGEIALRVIRTCREMGIKTVAVYSTADKDSLHVKFADEAVCIGRPQSSESYLNIPHIMAAAEITNADAIHPGYGFLAENAKFAQICGGHGIKFIGPTPEMINKMGDKITAKETMIKAGVPVIPGSDGLLQSVDEARHLAKNVVGYPVILKATAGGGGKGMRVVWEESELEKAYNTAKAEAAAAFKNDGIYMEKFVEEPRHIEIQVAGDRYGRVCHLSERDCSIQRRHQKLVEESPSPFMTPELRQKMGEAAIKAAAAINYESVGTIEFLVDKHRNFYFMEMNTRIQVEHCVTEEVINFDLIKEQLKIAMGEEISGKNYEPQMHAIECRINAEDPYNDFRPSPGKITVLHTPGGHGVRVDSHVYAGYVIPPYYDSMIGKLITVARTRDEAISTMYRALSEYVIEGVKTTIPFHLQLMQNEDFRNGNFNTKFLETFQMK</sequence>
<comment type="catalytic activity">
    <reaction evidence="11 13">
        <text>N(6)-biotinyl-L-lysyl-[protein] + hydrogencarbonate + ATP = N(6)-carboxybiotinyl-L-lysyl-[protein] + ADP + phosphate + H(+)</text>
        <dbReference type="Rhea" id="RHEA:13501"/>
        <dbReference type="Rhea" id="RHEA-COMP:10505"/>
        <dbReference type="Rhea" id="RHEA-COMP:10506"/>
        <dbReference type="ChEBI" id="CHEBI:15378"/>
        <dbReference type="ChEBI" id="CHEBI:17544"/>
        <dbReference type="ChEBI" id="CHEBI:30616"/>
        <dbReference type="ChEBI" id="CHEBI:43474"/>
        <dbReference type="ChEBI" id="CHEBI:83144"/>
        <dbReference type="ChEBI" id="CHEBI:83145"/>
        <dbReference type="ChEBI" id="CHEBI:456216"/>
        <dbReference type="EC" id="6.3.4.14"/>
    </reaction>
</comment>
<dbReference type="InterPro" id="IPR005481">
    <property type="entry name" value="BC-like_N"/>
</dbReference>
<evidence type="ECO:0000256" key="6">
    <source>
        <dbReference type="ARBA" id="ARBA00022723"/>
    </source>
</evidence>
<evidence type="ECO:0000256" key="3">
    <source>
        <dbReference type="ARBA" id="ARBA00011750"/>
    </source>
</evidence>
<evidence type="ECO:0000256" key="8">
    <source>
        <dbReference type="ARBA" id="ARBA00022840"/>
    </source>
</evidence>
<dbReference type="AlphaFoldDB" id="A0A917MZC1"/>
<dbReference type="RefSeq" id="WP_188955203.1">
    <property type="nucleotide sequence ID" value="NZ_BMIB01000004.1"/>
</dbReference>
<dbReference type="SUPFAM" id="SSF52440">
    <property type="entry name" value="PreATP-grasp domain"/>
    <property type="match status" value="1"/>
</dbReference>
<keyword evidence="13" id="KW-0275">Fatty acid biosynthesis</keyword>
<evidence type="ECO:0000256" key="5">
    <source>
        <dbReference type="ARBA" id="ARBA00022598"/>
    </source>
</evidence>
<comment type="caution">
    <text evidence="16">The sequence shown here is derived from an EMBL/GenBank/DDBJ whole genome shotgun (WGS) entry which is preliminary data.</text>
</comment>
<dbReference type="Gene3D" id="3.30.470.20">
    <property type="entry name" value="ATP-grasp fold, B domain"/>
    <property type="match status" value="1"/>
</dbReference>
<evidence type="ECO:0000256" key="4">
    <source>
        <dbReference type="ARBA" id="ARBA00013263"/>
    </source>
</evidence>
<evidence type="ECO:0000256" key="10">
    <source>
        <dbReference type="ARBA" id="ARBA00023267"/>
    </source>
</evidence>
<dbReference type="Pfam" id="PF02786">
    <property type="entry name" value="CPSase_L_D2"/>
    <property type="match status" value="1"/>
</dbReference>
<dbReference type="PANTHER" id="PTHR48095:SF2">
    <property type="entry name" value="BIOTIN CARBOXYLASE, CHLOROPLASTIC"/>
    <property type="match status" value="1"/>
</dbReference>
<dbReference type="Proteomes" id="UP000627292">
    <property type="component" value="Unassembled WGS sequence"/>
</dbReference>
<protein>
    <recommendedName>
        <fullName evidence="4 13">Biotin carboxylase</fullName>
        <ecNumber evidence="4 13">6.3.4.14</ecNumber>
    </recommendedName>
    <alternativeName>
        <fullName evidence="13">Acetyl-coenzyme A carboxylase biotin carboxylase subunit A</fullName>
    </alternativeName>
</protein>
<dbReference type="GO" id="GO:0005524">
    <property type="term" value="F:ATP binding"/>
    <property type="evidence" value="ECO:0007669"/>
    <property type="project" value="UniProtKB-UniRule"/>
</dbReference>
<dbReference type="PROSITE" id="PS50975">
    <property type="entry name" value="ATP_GRASP"/>
    <property type="match status" value="1"/>
</dbReference>
<keyword evidence="13" id="KW-0444">Lipid biosynthesis</keyword>
<keyword evidence="8 12" id="KW-0067">ATP-binding</keyword>
<dbReference type="PROSITE" id="PS50979">
    <property type="entry name" value="BC"/>
    <property type="match status" value="1"/>
</dbReference>
<dbReference type="PANTHER" id="PTHR48095">
    <property type="entry name" value="PYRUVATE CARBOXYLASE SUBUNIT A"/>
    <property type="match status" value="1"/>
</dbReference>
<accession>A0A917MZC1</accession>
<keyword evidence="17" id="KW-1185">Reference proteome</keyword>
<dbReference type="InterPro" id="IPR011764">
    <property type="entry name" value="Biotin_carboxylation_dom"/>
</dbReference>
<gene>
    <name evidence="16" type="primary">accC</name>
    <name evidence="16" type="ORF">GCM10011379_37580</name>
</gene>
<dbReference type="InterPro" id="IPR051602">
    <property type="entry name" value="ACC_Biotin_Carboxylase"/>
</dbReference>
<dbReference type="NCBIfam" id="NF006367">
    <property type="entry name" value="PRK08591.1"/>
    <property type="match status" value="1"/>
</dbReference>
<dbReference type="EMBL" id="BMIB01000004">
    <property type="protein sequence ID" value="GGH74722.1"/>
    <property type="molecule type" value="Genomic_DNA"/>
</dbReference>
<dbReference type="InterPro" id="IPR011054">
    <property type="entry name" value="Rudment_hybrid_motif"/>
</dbReference>
<dbReference type="NCBIfam" id="TIGR00514">
    <property type="entry name" value="accC"/>
    <property type="match status" value="1"/>
</dbReference>
<evidence type="ECO:0000256" key="7">
    <source>
        <dbReference type="ARBA" id="ARBA00022741"/>
    </source>
</evidence>
<proteinExistence type="predicted"/>
<keyword evidence="5 13" id="KW-0436">Ligase</keyword>
<dbReference type="InterPro" id="IPR016185">
    <property type="entry name" value="PreATP-grasp_dom_sf"/>
</dbReference>
<feature type="domain" description="Biotin carboxylation" evidence="15">
    <location>
        <begin position="1"/>
        <end position="445"/>
    </location>
</feature>
<evidence type="ECO:0000313" key="16">
    <source>
        <dbReference type="EMBL" id="GGH74722.1"/>
    </source>
</evidence>
<dbReference type="SMART" id="SM00878">
    <property type="entry name" value="Biotin_carb_C"/>
    <property type="match status" value="1"/>
</dbReference>
<dbReference type="InterPro" id="IPR005479">
    <property type="entry name" value="CPAse_ATP-bd"/>
</dbReference>
<dbReference type="Pfam" id="PF02785">
    <property type="entry name" value="Biotin_carb_C"/>
    <property type="match status" value="1"/>
</dbReference>
<dbReference type="InterPro" id="IPR005482">
    <property type="entry name" value="Biotin_COase_C"/>
</dbReference>
<organism evidence="16 17">
    <name type="scientific">Filimonas zeae</name>
    <dbReference type="NCBI Taxonomy" id="1737353"/>
    <lineage>
        <taxon>Bacteria</taxon>
        <taxon>Pseudomonadati</taxon>
        <taxon>Bacteroidota</taxon>
        <taxon>Chitinophagia</taxon>
        <taxon>Chitinophagales</taxon>
        <taxon>Chitinophagaceae</taxon>
        <taxon>Filimonas</taxon>
    </lineage>
</organism>
<dbReference type="Pfam" id="PF00289">
    <property type="entry name" value="Biotin_carb_N"/>
    <property type="match status" value="1"/>
</dbReference>
<keyword evidence="13" id="KW-0276">Fatty acid metabolism</keyword>
<dbReference type="InterPro" id="IPR004549">
    <property type="entry name" value="Acetyl_CoA_COase_biotin_COase"/>
</dbReference>